<name>A0ABQ9U7A2_SAGOE</name>
<dbReference type="EMBL" id="JASSZA010000015">
    <property type="protein sequence ID" value="KAK2092926.1"/>
    <property type="molecule type" value="Genomic_DNA"/>
</dbReference>
<reference evidence="1 2" key="1">
    <citation type="submission" date="2023-05" db="EMBL/GenBank/DDBJ databases">
        <title>B98-5 Cell Line De Novo Hybrid Assembly: An Optical Mapping Approach.</title>
        <authorList>
            <person name="Kananen K."/>
            <person name="Auerbach J.A."/>
            <person name="Kautto E."/>
            <person name="Blachly J.S."/>
        </authorList>
    </citation>
    <scope>NUCLEOTIDE SEQUENCE [LARGE SCALE GENOMIC DNA]</scope>
    <source>
        <strain evidence="1">B95-8</strain>
        <tissue evidence="1">Cell line</tissue>
    </source>
</reference>
<keyword evidence="2" id="KW-1185">Reference proteome</keyword>
<organism evidence="1 2">
    <name type="scientific">Saguinus oedipus</name>
    <name type="common">Cotton-top tamarin</name>
    <name type="synonym">Oedipomidas oedipus</name>
    <dbReference type="NCBI Taxonomy" id="9490"/>
    <lineage>
        <taxon>Eukaryota</taxon>
        <taxon>Metazoa</taxon>
        <taxon>Chordata</taxon>
        <taxon>Craniata</taxon>
        <taxon>Vertebrata</taxon>
        <taxon>Euteleostomi</taxon>
        <taxon>Mammalia</taxon>
        <taxon>Eutheria</taxon>
        <taxon>Euarchontoglires</taxon>
        <taxon>Primates</taxon>
        <taxon>Haplorrhini</taxon>
        <taxon>Platyrrhini</taxon>
        <taxon>Cebidae</taxon>
        <taxon>Callitrichinae</taxon>
        <taxon>Saguinus</taxon>
    </lineage>
</organism>
<sequence>MIKFGYHWPKYSGCSNGPVASVTRPPGKRLRFPCPPRSWIHTLRRVSWKRPHLMLCPLVDPLHWSWRSACSETLVILASKLQCPPHTYFTASLTTTASRKPPLTNPELEAQGARANTVLQPPPQVAEHCMPGEVRLAATWECVSPQQHDCASSCHPVGGGLSAELGICQCHEYVSAEELCDAQCLAQALQLSLAWGPSREPILGVKNEAGDSIQMDL</sequence>
<dbReference type="PANTHER" id="PTHR46104">
    <property type="entry name" value="GENE 9195-RELATED-RELATED"/>
    <property type="match status" value="1"/>
</dbReference>
<comment type="caution">
    <text evidence="1">The sequence shown here is derived from an EMBL/GenBank/DDBJ whole genome shotgun (WGS) entry which is preliminary data.</text>
</comment>
<evidence type="ECO:0000313" key="2">
    <source>
        <dbReference type="Proteomes" id="UP001266305"/>
    </source>
</evidence>
<evidence type="ECO:0000313" key="1">
    <source>
        <dbReference type="EMBL" id="KAK2092926.1"/>
    </source>
</evidence>
<gene>
    <name evidence="1" type="ORF">P7K49_029455</name>
</gene>
<dbReference type="PANTHER" id="PTHR46104:SF1">
    <property type="entry name" value="GENE 9195-RELATED"/>
    <property type="match status" value="1"/>
</dbReference>
<accession>A0ABQ9U7A2</accession>
<dbReference type="Proteomes" id="UP001266305">
    <property type="component" value="Unassembled WGS sequence"/>
</dbReference>
<proteinExistence type="predicted"/>
<protein>
    <submittedName>
        <fullName evidence="1">Uncharacterized protein</fullName>
    </submittedName>
</protein>